<dbReference type="AlphaFoldDB" id="D6TNW3"/>
<dbReference type="EMBL" id="ADVG01000002">
    <property type="protein sequence ID" value="EFH85499.1"/>
    <property type="molecule type" value="Genomic_DNA"/>
</dbReference>
<reference evidence="1 2" key="1">
    <citation type="journal article" date="2011" name="Stand. Genomic Sci.">
        <title>Non-contiguous finished genome sequence and contextual data of the filamentous soil bacterium Ktedonobacter racemifer type strain (SOSP1-21).</title>
        <authorList>
            <person name="Chang Y.J."/>
            <person name="Land M."/>
            <person name="Hauser L."/>
            <person name="Chertkov O."/>
            <person name="Del Rio T.G."/>
            <person name="Nolan M."/>
            <person name="Copeland A."/>
            <person name="Tice H."/>
            <person name="Cheng J.F."/>
            <person name="Lucas S."/>
            <person name="Han C."/>
            <person name="Goodwin L."/>
            <person name="Pitluck S."/>
            <person name="Ivanova N."/>
            <person name="Ovchinikova G."/>
            <person name="Pati A."/>
            <person name="Chen A."/>
            <person name="Palaniappan K."/>
            <person name="Mavromatis K."/>
            <person name="Liolios K."/>
            <person name="Brettin T."/>
            <person name="Fiebig A."/>
            <person name="Rohde M."/>
            <person name="Abt B."/>
            <person name="Goker M."/>
            <person name="Detter J.C."/>
            <person name="Woyke T."/>
            <person name="Bristow J."/>
            <person name="Eisen J.A."/>
            <person name="Markowitz V."/>
            <person name="Hugenholtz P."/>
            <person name="Kyrpides N.C."/>
            <person name="Klenk H.P."/>
            <person name="Lapidus A."/>
        </authorList>
    </citation>
    <scope>NUCLEOTIDE SEQUENCE [LARGE SCALE GENOMIC DNA]</scope>
    <source>
        <strain evidence="2">DSM 44963</strain>
    </source>
</reference>
<comment type="caution">
    <text evidence="1">The sequence shown here is derived from an EMBL/GenBank/DDBJ whole genome shotgun (WGS) entry which is preliminary data.</text>
</comment>
<keyword evidence="2" id="KW-1185">Reference proteome</keyword>
<sequence>MIHLESRILLVMGCRKKPVAFLRHPITSNILTSQAEVEGNVQDIEQGYQ</sequence>
<name>D6TNW3_KTERA</name>
<proteinExistence type="predicted"/>
<dbReference type="InParanoid" id="D6TNW3"/>
<accession>D6TNW3</accession>
<protein>
    <submittedName>
        <fullName evidence="1">Uncharacterized protein</fullName>
    </submittedName>
</protein>
<evidence type="ECO:0000313" key="2">
    <source>
        <dbReference type="Proteomes" id="UP000004508"/>
    </source>
</evidence>
<evidence type="ECO:0000313" key="1">
    <source>
        <dbReference type="EMBL" id="EFH85499.1"/>
    </source>
</evidence>
<dbReference type="Proteomes" id="UP000004508">
    <property type="component" value="Unassembled WGS sequence"/>
</dbReference>
<organism evidence="1 2">
    <name type="scientific">Ktedonobacter racemifer DSM 44963</name>
    <dbReference type="NCBI Taxonomy" id="485913"/>
    <lineage>
        <taxon>Bacteria</taxon>
        <taxon>Bacillati</taxon>
        <taxon>Chloroflexota</taxon>
        <taxon>Ktedonobacteria</taxon>
        <taxon>Ktedonobacterales</taxon>
        <taxon>Ktedonobacteraceae</taxon>
        <taxon>Ktedonobacter</taxon>
    </lineage>
</organism>
<gene>
    <name evidence="1" type="ORF">Krac_6721</name>
</gene>